<organism evidence="1 2">
    <name type="scientific">Roseburia intestinalis L1-82</name>
    <dbReference type="NCBI Taxonomy" id="536231"/>
    <lineage>
        <taxon>Bacteria</taxon>
        <taxon>Bacillati</taxon>
        <taxon>Bacillota</taxon>
        <taxon>Clostridia</taxon>
        <taxon>Lachnospirales</taxon>
        <taxon>Lachnospiraceae</taxon>
        <taxon>Roseburia</taxon>
    </lineage>
</organism>
<proteinExistence type="predicted"/>
<name>C7GFQ5_9FIRM</name>
<accession>C7GFQ5</accession>
<dbReference type="EMBL" id="ABYJ02000214">
    <property type="protein sequence ID" value="EEU99349.1"/>
    <property type="molecule type" value="Genomic_DNA"/>
</dbReference>
<dbReference type="AlphaFoldDB" id="C7GFQ5"/>
<comment type="caution">
    <text evidence="1">The sequence shown here is derived from an EMBL/GenBank/DDBJ whole genome shotgun (WGS) entry which is preliminary data.</text>
</comment>
<evidence type="ECO:0000313" key="1">
    <source>
        <dbReference type="EMBL" id="EEU99349.1"/>
    </source>
</evidence>
<dbReference type="HOGENOM" id="CLU_3295877_0_0_9"/>
<sequence>MKEKVKGTLWSRLIEQEFARAVDLKNSGSGSKVGQYVGAR</sequence>
<protein>
    <submittedName>
        <fullName evidence="1">Uncharacterized protein</fullName>
    </submittedName>
</protein>
<gene>
    <name evidence="1" type="ORF">ROSINTL182_08762</name>
</gene>
<reference evidence="1 2" key="1">
    <citation type="submission" date="2009-08" db="EMBL/GenBank/DDBJ databases">
        <authorList>
            <person name="Weinstock G."/>
            <person name="Sodergren E."/>
            <person name="Clifton S."/>
            <person name="Fulton L."/>
            <person name="Fulton B."/>
            <person name="Courtney L."/>
            <person name="Fronick C."/>
            <person name="Harrison M."/>
            <person name="Strong C."/>
            <person name="Farmer C."/>
            <person name="Delahaunty K."/>
            <person name="Markovic C."/>
            <person name="Hall O."/>
            <person name="Minx P."/>
            <person name="Tomlinson C."/>
            <person name="Mitreva M."/>
            <person name="Nelson J."/>
            <person name="Hou S."/>
            <person name="Wollam A."/>
            <person name="Pepin K.H."/>
            <person name="Johnson M."/>
            <person name="Bhonagiri V."/>
            <person name="Nash W.E."/>
            <person name="Warren W."/>
            <person name="Chinwalla A."/>
            <person name="Mardis E.R."/>
            <person name="Wilson R.K."/>
        </authorList>
    </citation>
    <scope>NUCLEOTIDE SEQUENCE [LARGE SCALE GENOMIC DNA]</scope>
    <source>
        <strain evidence="1 2">L1-82</strain>
    </source>
</reference>
<dbReference type="Proteomes" id="UP000004828">
    <property type="component" value="Unassembled WGS sequence"/>
</dbReference>
<evidence type="ECO:0000313" key="2">
    <source>
        <dbReference type="Proteomes" id="UP000004828"/>
    </source>
</evidence>